<dbReference type="EMBL" id="JBHFFA010000003">
    <property type="protein sequence ID" value="KAL2634294.1"/>
    <property type="molecule type" value="Genomic_DNA"/>
</dbReference>
<gene>
    <name evidence="2" type="ORF">R1flu_005773</name>
</gene>
<evidence type="ECO:0000313" key="2">
    <source>
        <dbReference type="EMBL" id="KAL2634294.1"/>
    </source>
</evidence>
<feature type="compositionally biased region" description="Basic and acidic residues" evidence="1">
    <location>
        <begin position="64"/>
        <end position="74"/>
    </location>
</feature>
<accession>A0ABD1YU43</accession>
<name>A0ABD1YU43_9MARC</name>
<dbReference type="AlphaFoldDB" id="A0ABD1YU43"/>
<feature type="region of interest" description="Disordered" evidence="1">
    <location>
        <begin position="64"/>
        <end position="104"/>
    </location>
</feature>
<keyword evidence="3" id="KW-1185">Reference proteome</keyword>
<comment type="caution">
    <text evidence="2">The sequence shown here is derived from an EMBL/GenBank/DDBJ whole genome shotgun (WGS) entry which is preliminary data.</text>
</comment>
<sequence length="137" mass="15474">MTYAQKRVNIPIGTAIRQAKDMTIVQTRTTEENSRKRRNLQESLDTLTMIDERLKNMVVNYETKHQPGGEDCKFKASTTENQGTASTSEPSSRTQYNSPHVRARTGFNRRLTNGFRVNRSSTLAIRSSGRHSGLISV</sequence>
<evidence type="ECO:0000256" key="1">
    <source>
        <dbReference type="SAM" id="MobiDB-lite"/>
    </source>
</evidence>
<evidence type="ECO:0000313" key="3">
    <source>
        <dbReference type="Proteomes" id="UP001605036"/>
    </source>
</evidence>
<protein>
    <submittedName>
        <fullName evidence="2">Uncharacterized protein</fullName>
    </submittedName>
</protein>
<reference evidence="2 3" key="1">
    <citation type="submission" date="2024-09" db="EMBL/GenBank/DDBJ databases">
        <title>Chromosome-scale assembly of Riccia fluitans.</title>
        <authorList>
            <person name="Paukszto L."/>
            <person name="Sawicki J."/>
            <person name="Karawczyk K."/>
            <person name="Piernik-Szablinska J."/>
            <person name="Szczecinska M."/>
            <person name="Mazdziarz M."/>
        </authorList>
    </citation>
    <scope>NUCLEOTIDE SEQUENCE [LARGE SCALE GENOMIC DNA]</scope>
    <source>
        <strain evidence="2">Rf_01</strain>
        <tissue evidence="2">Aerial parts of the thallus</tissue>
    </source>
</reference>
<organism evidence="2 3">
    <name type="scientific">Riccia fluitans</name>
    <dbReference type="NCBI Taxonomy" id="41844"/>
    <lineage>
        <taxon>Eukaryota</taxon>
        <taxon>Viridiplantae</taxon>
        <taxon>Streptophyta</taxon>
        <taxon>Embryophyta</taxon>
        <taxon>Marchantiophyta</taxon>
        <taxon>Marchantiopsida</taxon>
        <taxon>Marchantiidae</taxon>
        <taxon>Marchantiales</taxon>
        <taxon>Ricciaceae</taxon>
        <taxon>Riccia</taxon>
    </lineage>
</organism>
<feature type="compositionally biased region" description="Polar residues" evidence="1">
    <location>
        <begin position="76"/>
        <end position="98"/>
    </location>
</feature>
<proteinExistence type="predicted"/>
<dbReference type="Proteomes" id="UP001605036">
    <property type="component" value="Unassembled WGS sequence"/>
</dbReference>